<keyword evidence="3" id="KW-0862">Zinc</keyword>
<feature type="domain" description="MYND-type" evidence="5">
    <location>
        <begin position="14"/>
        <end position="57"/>
    </location>
</feature>
<dbReference type="AlphaFoldDB" id="A0A9P8CAG6"/>
<reference evidence="6" key="1">
    <citation type="journal article" date="2021" name="IMA Fungus">
        <title>Genomic characterization of three marine fungi, including Emericellopsis atlantica sp. nov. with signatures of a generalist lifestyle and marine biomass degradation.</title>
        <authorList>
            <person name="Hagestad O.C."/>
            <person name="Hou L."/>
            <person name="Andersen J.H."/>
            <person name="Hansen E.H."/>
            <person name="Altermark B."/>
            <person name="Li C."/>
            <person name="Kuhnert E."/>
            <person name="Cox R.J."/>
            <person name="Crous P.W."/>
            <person name="Spatafora J.W."/>
            <person name="Lail K."/>
            <person name="Amirebrahimi M."/>
            <person name="Lipzen A."/>
            <person name="Pangilinan J."/>
            <person name="Andreopoulos W."/>
            <person name="Hayes R.D."/>
            <person name="Ng V."/>
            <person name="Grigoriev I.V."/>
            <person name="Jackson S.A."/>
            <person name="Sutton T.D.S."/>
            <person name="Dobson A.D.W."/>
            <person name="Rama T."/>
        </authorList>
    </citation>
    <scope>NUCLEOTIDE SEQUENCE</scope>
    <source>
        <strain evidence="6">TRa3180A</strain>
    </source>
</reference>
<evidence type="ECO:0000259" key="5">
    <source>
        <dbReference type="PROSITE" id="PS50865"/>
    </source>
</evidence>
<dbReference type="PROSITE" id="PS50865">
    <property type="entry name" value="ZF_MYND_2"/>
    <property type="match status" value="1"/>
</dbReference>
<protein>
    <recommendedName>
        <fullName evidence="5">MYND-type domain-containing protein</fullName>
    </recommendedName>
</protein>
<evidence type="ECO:0000313" key="6">
    <source>
        <dbReference type="EMBL" id="KAG9239879.1"/>
    </source>
</evidence>
<dbReference type="Proteomes" id="UP000887226">
    <property type="component" value="Unassembled WGS sequence"/>
</dbReference>
<evidence type="ECO:0000256" key="4">
    <source>
        <dbReference type="PROSITE-ProRule" id="PRU00134"/>
    </source>
</evidence>
<name>A0A9P8CAG6_9HELO</name>
<dbReference type="Gene3D" id="6.10.140.2220">
    <property type="match status" value="1"/>
</dbReference>
<evidence type="ECO:0000256" key="2">
    <source>
        <dbReference type="ARBA" id="ARBA00022771"/>
    </source>
</evidence>
<accession>A0A9P8CAG6</accession>
<keyword evidence="1" id="KW-0479">Metal-binding</keyword>
<keyword evidence="7" id="KW-1185">Reference proteome</keyword>
<evidence type="ECO:0000256" key="1">
    <source>
        <dbReference type="ARBA" id="ARBA00022723"/>
    </source>
</evidence>
<proteinExistence type="predicted"/>
<keyword evidence="2 4" id="KW-0863">Zinc-finger</keyword>
<gene>
    <name evidence="6" type="ORF">BJ878DRAFT_9644</name>
</gene>
<organism evidence="6 7">
    <name type="scientific">Calycina marina</name>
    <dbReference type="NCBI Taxonomy" id="1763456"/>
    <lineage>
        <taxon>Eukaryota</taxon>
        <taxon>Fungi</taxon>
        <taxon>Dikarya</taxon>
        <taxon>Ascomycota</taxon>
        <taxon>Pezizomycotina</taxon>
        <taxon>Leotiomycetes</taxon>
        <taxon>Helotiales</taxon>
        <taxon>Pezizellaceae</taxon>
        <taxon>Calycina</taxon>
    </lineage>
</organism>
<evidence type="ECO:0000313" key="7">
    <source>
        <dbReference type="Proteomes" id="UP000887226"/>
    </source>
</evidence>
<dbReference type="Pfam" id="PF01753">
    <property type="entry name" value="zf-MYND"/>
    <property type="match status" value="1"/>
</dbReference>
<comment type="caution">
    <text evidence="6">The sequence shown here is derived from an EMBL/GenBank/DDBJ whole genome shotgun (WGS) entry which is preliminary data.</text>
</comment>
<evidence type="ECO:0000256" key="3">
    <source>
        <dbReference type="ARBA" id="ARBA00022833"/>
    </source>
</evidence>
<dbReference type="EMBL" id="MU254770">
    <property type="protein sequence ID" value="KAG9239879.1"/>
    <property type="molecule type" value="Genomic_DNA"/>
</dbReference>
<sequence>MLTAIQRRGRSRVCQHCGIRQSESSAALLKCGRCATYYCDREHQKSDWKDGNHKTSCANSRVTSHIAFDTFTLRDMVAKGYYPHQDQGVAHGLDDLDASTSVIQAALHSPLFPVSADDRESIKLLQFRLFTTFLLVQHRDTRVMETDFKKIPVYCRNFKPYAMTTLAYAIVLNRQGLIQCKIRVYLGAKHYGPTGAANIDQPPVYIESDLSFNNLEAATQNGCLMFRGW</sequence>
<dbReference type="SUPFAM" id="SSF144232">
    <property type="entry name" value="HIT/MYND zinc finger-like"/>
    <property type="match status" value="1"/>
</dbReference>
<dbReference type="InterPro" id="IPR002893">
    <property type="entry name" value="Znf_MYND"/>
</dbReference>
<dbReference type="GO" id="GO:0008270">
    <property type="term" value="F:zinc ion binding"/>
    <property type="evidence" value="ECO:0007669"/>
    <property type="project" value="UniProtKB-KW"/>
</dbReference>
<dbReference type="OrthoDB" id="3071675at2759"/>